<dbReference type="GO" id="GO:0022857">
    <property type="term" value="F:transmembrane transporter activity"/>
    <property type="evidence" value="ECO:0007669"/>
    <property type="project" value="InterPro"/>
</dbReference>
<protein>
    <recommendedName>
        <fullName evidence="10">Major facilitator superfamily (MFS) profile domain-containing protein</fullName>
    </recommendedName>
</protein>
<reference evidence="8 9" key="1">
    <citation type="submission" date="2012-01" db="EMBL/GenBank/DDBJ databases">
        <title>The Genome Sequence of Scardovia inopinata F0304.</title>
        <authorList>
            <consortium name="The Broad Institute Genome Sequencing Platform"/>
            <person name="Earl A."/>
            <person name="Ward D."/>
            <person name="Feldgarden M."/>
            <person name="Gevers D."/>
            <person name="Izard J."/>
            <person name="Baranova O.V."/>
            <person name="Blanton J.M."/>
            <person name="Tanner A.C."/>
            <person name="Dewhirst F.E."/>
            <person name="Young S.K."/>
            <person name="Zeng Q."/>
            <person name="Gargeya S."/>
            <person name="Fitzgerald M."/>
            <person name="Haas B."/>
            <person name="Abouelleil A."/>
            <person name="Alvarado L."/>
            <person name="Arachchi H.M."/>
            <person name="Berlin A."/>
            <person name="Chapman S.B."/>
            <person name="Gearin G."/>
            <person name="Goldberg J."/>
            <person name="Griggs A."/>
            <person name="Gujja S."/>
            <person name="Hansen M."/>
            <person name="Heiman D."/>
            <person name="Howarth C."/>
            <person name="Larimer J."/>
            <person name="Lui A."/>
            <person name="MacDonald P.J."/>
            <person name="McCowen C."/>
            <person name="Montmayeur A."/>
            <person name="Murphy C."/>
            <person name="Neiman D."/>
            <person name="Pearson M."/>
            <person name="Priest M."/>
            <person name="Roberts A."/>
            <person name="Saif S."/>
            <person name="Shea T."/>
            <person name="Sisk P."/>
            <person name="Stolte C."/>
            <person name="Sykes S."/>
            <person name="Wortman J."/>
            <person name="Nusbaum C."/>
            <person name="Birren B."/>
        </authorList>
    </citation>
    <scope>NUCLEOTIDE SEQUENCE [LARGE SCALE GENOMIC DNA]</scope>
    <source>
        <strain evidence="8 9">F0304</strain>
    </source>
</reference>
<feature type="transmembrane region" description="Helical" evidence="7">
    <location>
        <begin position="230"/>
        <end position="255"/>
    </location>
</feature>
<feature type="transmembrane region" description="Helical" evidence="7">
    <location>
        <begin position="267"/>
        <end position="287"/>
    </location>
</feature>
<dbReference type="Pfam" id="PF07690">
    <property type="entry name" value="MFS_1"/>
    <property type="match status" value="1"/>
</dbReference>
<dbReference type="SUPFAM" id="SSF103473">
    <property type="entry name" value="MFS general substrate transporter"/>
    <property type="match status" value="1"/>
</dbReference>
<sequence>MTVQNKSRMQLAIALISYLIGNLTSSIFSFVLSMYVLKLTGSSFTFSVILLINPLITALLSPAVGYFVDTFNHKKVSLLSQAASVAMMVIFLIAHDRFTTPGEIILIGITVVVLSLCDSFQSTSYKASTIHMVAENHQQTLIAWEQLMSTIVILLYPTLGGVFYGFLSVEIIAVIELCGELVVLIAIACLNFYLVAGTKKNETDTDSSHKESLRESFKTGLSYMASDSALINLLIFAIIANFALAAINVGLPVVFLNQLKINTSLYGIVQSCLALGMIVSSLLLGIIKLKGNNLRLTSYAGFALTIGLVIMAADLMLSPPQIILVIIFAVSIALIGMAITATNLPFGIYIRTQIDEDKQGRVSAMSNAVVSFLSPVGMALYGFLFDHVAAGYLFLVSGFILLADTIVLFVRGGKAPQMMAKN</sequence>
<proteinExistence type="predicted"/>
<feature type="transmembrane region" description="Helical" evidence="7">
    <location>
        <begin position="362"/>
        <end position="384"/>
    </location>
</feature>
<keyword evidence="4 7" id="KW-0812">Transmembrane</keyword>
<dbReference type="AlphaFoldDB" id="W5IK01"/>
<evidence type="ECO:0000313" key="8">
    <source>
        <dbReference type="EMBL" id="EFG27368.1"/>
    </source>
</evidence>
<evidence type="ECO:0000256" key="1">
    <source>
        <dbReference type="ARBA" id="ARBA00004651"/>
    </source>
</evidence>
<feature type="transmembrane region" description="Helical" evidence="7">
    <location>
        <begin position="390"/>
        <end position="410"/>
    </location>
</feature>
<keyword evidence="5 7" id="KW-1133">Transmembrane helix</keyword>
<comment type="subcellular location">
    <subcellularLocation>
        <location evidence="1">Cell membrane</location>
        <topology evidence="1">Multi-pass membrane protein</topology>
    </subcellularLocation>
</comment>
<evidence type="ECO:0000256" key="5">
    <source>
        <dbReference type="ARBA" id="ARBA00022989"/>
    </source>
</evidence>
<evidence type="ECO:0000313" key="9">
    <source>
        <dbReference type="Proteomes" id="UP000005777"/>
    </source>
</evidence>
<keyword evidence="9" id="KW-1185">Reference proteome</keyword>
<keyword evidence="2" id="KW-0813">Transport</keyword>
<dbReference type="Gene3D" id="1.20.1250.20">
    <property type="entry name" value="MFS general substrate transporter like domains"/>
    <property type="match status" value="1"/>
</dbReference>
<evidence type="ECO:0000256" key="7">
    <source>
        <dbReference type="SAM" id="Phobius"/>
    </source>
</evidence>
<dbReference type="Proteomes" id="UP000005777">
    <property type="component" value="Unassembled WGS sequence"/>
</dbReference>
<dbReference type="RefSeq" id="WP_006293388.1">
    <property type="nucleotide sequence ID" value="NZ_GG770225.1"/>
</dbReference>
<feature type="transmembrane region" description="Helical" evidence="7">
    <location>
        <begin position="141"/>
        <end position="159"/>
    </location>
</feature>
<evidence type="ECO:0000256" key="3">
    <source>
        <dbReference type="ARBA" id="ARBA00022475"/>
    </source>
</evidence>
<dbReference type="HOGENOM" id="CLU_034180_16_4_11"/>
<dbReference type="PANTHER" id="PTHR43266:SF7">
    <property type="entry name" value="TRANSPORTER, PUTATIVE-RELATED"/>
    <property type="match status" value="1"/>
</dbReference>
<accession>W5IK01</accession>
<evidence type="ECO:0000256" key="2">
    <source>
        <dbReference type="ARBA" id="ARBA00022448"/>
    </source>
</evidence>
<dbReference type="InterPro" id="IPR036259">
    <property type="entry name" value="MFS_trans_sf"/>
</dbReference>
<name>W5IK01_SCAIO</name>
<feature type="transmembrane region" description="Helical" evidence="7">
    <location>
        <begin position="171"/>
        <end position="194"/>
    </location>
</feature>
<evidence type="ECO:0000256" key="4">
    <source>
        <dbReference type="ARBA" id="ARBA00022692"/>
    </source>
</evidence>
<dbReference type="CDD" id="cd06173">
    <property type="entry name" value="MFS_MefA_like"/>
    <property type="match status" value="1"/>
</dbReference>
<evidence type="ECO:0000256" key="6">
    <source>
        <dbReference type="ARBA" id="ARBA00023136"/>
    </source>
</evidence>
<feature type="transmembrane region" description="Helical" evidence="7">
    <location>
        <begin position="100"/>
        <end position="120"/>
    </location>
</feature>
<dbReference type="GO" id="GO:0005886">
    <property type="term" value="C:plasma membrane"/>
    <property type="evidence" value="ECO:0007669"/>
    <property type="project" value="UniProtKB-SubCell"/>
</dbReference>
<dbReference type="InterPro" id="IPR011701">
    <property type="entry name" value="MFS"/>
</dbReference>
<dbReference type="eggNOG" id="COG2814">
    <property type="taxonomic scope" value="Bacteria"/>
</dbReference>
<dbReference type="EMBL" id="ADCX01000004">
    <property type="protein sequence ID" value="EFG27368.1"/>
    <property type="molecule type" value="Genomic_DNA"/>
</dbReference>
<keyword evidence="6 7" id="KW-0472">Membrane</keyword>
<keyword evidence="3" id="KW-1003">Cell membrane</keyword>
<feature type="transmembrane region" description="Helical" evidence="7">
    <location>
        <begin position="323"/>
        <end position="350"/>
    </location>
</feature>
<evidence type="ECO:0008006" key="10">
    <source>
        <dbReference type="Google" id="ProtNLM"/>
    </source>
</evidence>
<feature type="transmembrane region" description="Helical" evidence="7">
    <location>
        <begin position="12"/>
        <end position="37"/>
    </location>
</feature>
<organism evidence="8 9">
    <name type="scientific">Scardovia inopinata F0304</name>
    <dbReference type="NCBI Taxonomy" id="641146"/>
    <lineage>
        <taxon>Bacteria</taxon>
        <taxon>Bacillati</taxon>
        <taxon>Actinomycetota</taxon>
        <taxon>Actinomycetes</taxon>
        <taxon>Bifidobacteriales</taxon>
        <taxon>Bifidobacteriaceae</taxon>
        <taxon>Scardovia</taxon>
    </lineage>
</organism>
<feature type="transmembrane region" description="Helical" evidence="7">
    <location>
        <begin position="299"/>
        <end position="317"/>
    </location>
</feature>
<feature type="transmembrane region" description="Helical" evidence="7">
    <location>
        <begin position="43"/>
        <end position="64"/>
    </location>
</feature>
<comment type="caution">
    <text evidence="8">The sequence shown here is derived from an EMBL/GenBank/DDBJ whole genome shotgun (WGS) entry which is preliminary data.</text>
</comment>
<feature type="transmembrane region" description="Helical" evidence="7">
    <location>
        <begin position="76"/>
        <end position="94"/>
    </location>
</feature>
<gene>
    <name evidence="8" type="ORF">HMPREF9020_01010</name>
</gene>
<dbReference type="PANTHER" id="PTHR43266">
    <property type="entry name" value="MACROLIDE-EFFLUX PROTEIN"/>
    <property type="match status" value="1"/>
</dbReference>